<sequence>MGSDYGTAELVAVSTERVDEAPVPPQTREDLARAGIVGVNPDLAERLLRFGYASSAA</sequence>
<organism evidence="1 2">
    <name type="scientific">Calidifontibacter indicus</name>
    <dbReference type="NCBI Taxonomy" id="419650"/>
    <lineage>
        <taxon>Bacteria</taxon>
        <taxon>Bacillati</taxon>
        <taxon>Actinomycetota</taxon>
        <taxon>Actinomycetes</taxon>
        <taxon>Micrococcales</taxon>
        <taxon>Dermacoccaceae</taxon>
        <taxon>Calidifontibacter</taxon>
    </lineage>
</organism>
<dbReference type="Proteomes" id="UP000256253">
    <property type="component" value="Unassembled WGS sequence"/>
</dbReference>
<proteinExistence type="predicted"/>
<dbReference type="AlphaFoldDB" id="A0A3D9UFB6"/>
<evidence type="ECO:0000313" key="1">
    <source>
        <dbReference type="EMBL" id="REF24644.1"/>
    </source>
</evidence>
<accession>A0A3D9UFB6</accession>
<dbReference type="EMBL" id="QTUA01000002">
    <property type="protein sequence ID" value="REF24644.1"/>
    <property type="molecule type" value="Genomic_DNA"/>
</dbReference>
<keyword evidence="2" id="KW-1185">Reference proteome</keyword>
<reference evidence="1 2" key="1">
    <citation type="submission" date="2018-08" db="EMBL/GenBank/DDBJ databases">
        <title>Sequencing the genomes of 1000 actinobacteria strains.</title>
        <authorList>
            <person name="Klenk H.-P."/>
        </authorList>
    </citation>
    <scope>NUCLEOTIDE SEQUENCE [LARGE SCALE GENOMIC DNA]</scope>
    <source>
        <strain evidence="1 2">DSM 22967</strain>
    </source>
</reference>
<evidence type="ECO:0000313" key="2">
    <source>
        <dbReference type="Proteomes" id="UP000256253"/>
    </source>
</evidence>
<gene>
    <name evidence="1" type="ORF">DFJ65_3430</name>
</gene>
<protein>
    <submittedName>
        <fullName evidence="1">Uncharacterized protein</fullName>
    </submittedName>
</protein>
<dbReference type="RefSeq" id="WP_170144167.1">
    <property type="nucleotide sequence ID" value="NZ_QTUA01000002.1"/>
</dbReference>
<name>A0A3D9UFB6_9MICO</name>
<comment type="caution">
    <text evidence="1">The sequence shown here is derived from an EMBL/GenBank/DDBJ whole genome shotgun (WGS) entry which is preliminary data.</text>
</comment>